<dbReference type="Pfam" id="PF05133">
    <property type="entry name" value="SPP1_portal"/>
    <property type="match status" value="1"/>
</dbReference>
<name>A0A1M7D214_XYLRU</name>
<evidence type="ECO:0000256" key="1">
    <source>
        <dbReference type="SAM" id="MobiDB-lite"/>
    </source>
</evidence>
<feature type="compositionally biased region" description="Basic and acidic residues" evidence="1">
    <location>
        <begin position="557"/>
        <end position="567"/>
    </location>
</feature>
<dbReference type="InterPro" id="IPR021145">
    <property type="entry name" value="Portal_protein_SPP1_Gp6-like"/>
</dbReference>
<organism evidence="2 3">
    <name type="scientific">Xylanibacter ruminicola</name>
    <name type="common">Prevotella ruminicola</name>
    <dbReference type="NCBI Taxonomy" id="839"/>
    <lineage>
        <taxon>Bacteria</taxon>
        <taxon>Pseudomonadati</taxon>
        <taxon>Bacteroidota</taxon>
        <taxon>Bacteroidia</taxon>
        <taxon>Bacteroidales</taxon>
        <taxon>Prevotellaceae</taxon>
        <taxon>Xylanibacter</taxon>
    </lineage>
</organism>
<dbReference type="AlphaFoldDB" id="A0A1M7D214"/>
<sequence>MDNNLDYKEILQRDPFFEVLPSSFRANRTVGRKRDRIVFRGQKIVEPEDKPIMRILTQADFLRMYYPSGHAINDPILYPDVRRVDPESKKEYIQPIVRTAFAFQRVIATKQRVHITGNDMQFELAGKVGTEAEELQKQKDFTTFRQGWLDMNMEHNFYEFTSYKIVGDAAIVFYFDEDGHACARTLSYMKGDTLYPHRNSITGKMELFARKYAGYDDEGNYSSEFVEIWDDTYMYRAKRGISKSAVVQKIKEFFGLGGYEIYEKKEHGFKRCPVAYYREDEGPCFLPAQQTIETYEEAFSYFCENNRAYAFPIMWSKGDGVVFHPDDINGSVKYIEIEDADGSAGFLEKAEVSNAFNTQLRILYDMIYEQTFSVKPPELKSGDLPGVAVKLLFSPAIEQAIHDSQKLQPFIEDLIYFVKFAYGFEKDCQGSLLNLCINAWIEPYIHQNDSELITNLATAVQNGFLSHQTASERISKYSRNDEIERVMKEDLDKRKLDAQFALEKMKQDTENKIKVLKAKTEGQDINTANGKKGQGKTGRPNETGENWDENGNYEGRNGWKDGEEHNE</sequence>
<proteinExistence type="predicted"/>
<dbReference type="EMBL" id="FRCJ01000001">
    <property type="protein sequence ID" value="SHL73504.1"/>
    <property type="molecule type" value="Genomic_DNA"/>
</dbReference>
<evidence type="ECO:0000313" key="2">
    <source>
        <dbReference type="EMBL" id="SHL73504.1"/>
    </source>
</evidence>
<dbReference type="Proteomes" id="UP000184280">
    <property type="component" value="Unassembled WGS sequence"/>
</dbReference>
<gene>
    <name evidence="2" type="ORF">SAMN04488494_0601</name>
</gene>
<evidence type="ECO:0000313" key="3">
    <source>
        <dbReference type="Proteomes" id="UP000184280"/>
    </source>
</evidence>
<protein>
    <submittedName>
        <fullName evidence="2">Phage portal protein, SPP1 Gp6-like</fullName>
    </submittedName>
</protein>
<dbReference type="OrthoDB" id="1031465at2"/>
<accession>A0A1M7D214</accession>
<dbReference type="RefSeq" id="WP_081372854.1">
    <property type="nucleotide sequence ID" value="NZ_FRCJ01000001.1"/>
</dbReference>
<reference evidence="2 3" key="1">
    <citation type="submission" date="2016-11" db="EMBL/GenBank/DDBJ databases">
        <authorList>
            <person name="Jaros S."/>
            <person name="Januszkiewicz K."/>
            <person name="Wedrychowicz H."/>
        </authorList>
    </citation>
    <scope>NUCLEOTIDE SEQUENCE [LARGE SCALE GENOMIC DNA]</scope>
    <source>
        <strain evidence="2 3">BPI-34</strain>
    </source>
</reference>
<feature type="region of interest" description="Disordered" evidence="1">
    <location>
        <begin position="517"/>
        <end position="567"/>
    </location>
</feature>